<evidence type="ECO:0000313" key="7">
    <source>
        <dbReference type="EMBL" id="CAH3113556.1"/>
    </source>
</evidence>
<keyword evidence="4" id="KW-0539">Nucleus</keyword>
<dbReference type="InterPro" id="IPR039590">
    <property type="entry name" value="Dppa2/4"/>
</dbReference>
<feature type="compositionally biased region" description="Polar residues" evidence="5">
    <location>
        <begin position="352"/>
        <end position="361"/>
    </location>
</feature>
<dbReference type="PANTHER" id="PTHR16073:SF9">
    <property type="entry name" value="DEVELOPMENTAL PLURIPOTENCY-ASSOCIATED PROTEIN 2_4 C-TERMINAL DOMAIN-CONTAINING PROTEIN"/>
    <property type="match status" value="1"/>
</dbReference>
<dbReference type="PANTHER" id="PTHR16073">
    <property type="entry name" value="DCR DOMAIN-CONTAINING PROTEIN"/>
    <property type="match status" value="1"/>
</dbReference>
<evidence type="ECO:0000256" key="4">
    <source>
        <dbReference type="ARBA" id="ARBA00023242"/>
    </source>
</evidence>
<evidence type="ECO:0000256" key="2">
    <source>
        <dbReference type="ARBA" id="ARBA00023015"/>
    </source>
</evidence>
<keyword evidence="3" id="KW-0804">Transcription</keyword>
<feature type="region of interest" description="Disordered" evidence="5">
    <location>
        <begin position="74"/>
        <end position="100"/>
    </location>
</feature>
<feature type="compositionally biased region" description="Polar residues" evidence="5">
    <location>
        <begin position="327"/>
        <end position="339"/>
    </location>
</feature>
<sequence>MGCKMSKKMGRKGRTTKHKQTIEETEATSAPLQLGDFQNMKRPQLQKLCKQLGLKATGKNVELIERLQEYQREVTVSSNNNESSGPPSSPTSSTEEVENGKECLDNVTFEIVDSKIPTDEHVHIGKSDNCASEGADEEVCLNPMDNNDCDFPDSTSIDHKEEQKTVTVSKAESHSETVLRELNCRVTLTDAKPNHNKAKINACTRWCVVEGLLKQDMKTQWRKIHLLGGKPMISNSFGKRVPFVLEPSGLNAPDDCDDNYICGTCVRDNETALRWKGSSRMVHSTVTQQEAINQEASVTCSTPTSPNHSILTSFSRVGSVKRKRSDNSNTSFANSSADSDQMDRKRRKESTIRSGSNTPASPQVRRARGEELLPRNLHKPWRPRKLTKTASQTQVKEDTDFAKRVEEIIKNTQPGSEEEMHMIMSSKSNRIQRSPTKK</sequence>
<dbReference type="Pfam" id="PF14047">
    <property type="entry name" value="DCR"/>
    <property type="match status" value="1"/>
</dbReference>
<organism evidence="7 8">
    <name type="scientific">Porites lobata</name>
    <dbReference type="NCBI Taxonomy" id="104759"/>
    <lineage>
        <taxon>Eukaryota</taxon>
        <taxon>Metazoa</taxon>
        <taxon>Cnidaria</taxon>
        <taxon>Anthozoa</taxon>
        <taxon>Hexacorallia</taxon>
        <taxon>Scleractinia</taxon>
        <taxon>Fungiina</taxon>
        <taxon>Poritidae</taxon>
        <taxon>Porites</taxon>
    </lineage>
</organism>
<gene>
    <name evidence="7" type="ORF">PLOB_00022185</name>
</gene>
<comment type="caution">
    <text evidence="7">The sequence shown here is derived from an EMBL/GenBank/DDBJ whole genome shotgun (WGS) entry which is preliminary data.</text>
</comment>
<reference evidence="7 8" key="1">
    <citation type="submission" date="2022-05" db="EMBL/GenBank/DDBJ databases">
        <authorList>
            <consortium name="Genoscope - CEA"/>
            <person name="William W."/>
        </authorList>
    </citation>
    <scope>NUCLEOTIDE SEQUENCE [LARGE SCALE GENOMIC DNA]</scope>
</reference>
<feature type="compositionally biased region" description="Basic residues" evidence="5">
    <location>
        <begin position="376"/>
        <end position="387"/>
    </location>
</feature>
<feature type="compositionally biased region" description="Basic residues" evidence="5">
    <location>
        <begin position="1"/>
        <end position="19"/>
    </location>
</feature>
<dbReference type="SUPFAM" id="SSF68906">
    <property type="entry name" value="SAP domain"/>
    <property type="match status" value="1"/>
</dbReference>
<dbReference type="EMBL" id="CALNXK010000026">
    <property type="protein sequence ID" value="CAH3113556.1"/>
    <property type="molecule type" value="Genomic_DNA"/>
</dbReference>
<evidence type="ECO:0000256" key="1">
    <source>
        <dbReference type="ARBA" id="ARBA00004123"/>
    </source>
</evidence>
<feature type="compositionally biased region" description="Basic and acidic residues" evidence="5">
    <location>
        <begin position="395"/>
        <end position="409"/>
    </location>
</feature>
<feature type="compositionally biased region" description="Low complexity" evidence="5">
    <location>
        <begin position="77"/>
        <end position="94"/>
    </location>
</feature>
<feature type="region of interest" description="Disordered" evidence="5">
    <location>
        <begin position="299"/>
        <end position="438"/>
    </location>
</feature>
<feature type="domain" description="SAP" evidence="6">
    <location>
        <begin position="37"/>
        <end position="71"/>
    </location>
</feature>
<feature type="compositionally biased region" description="Polar residues" evidence="5">
    <location>
        <begin position="299"/>
        <end position="316"/>
    </location>
</feature>
<evidence type="ECO:0000256" key="3">
    <source>
        <dbReference type="ARBA" id="ARBA00023163"/>
    </source>
</evidence>
<feature type="compositionally biased region" description="Polar residues" evidence="5">
    <location>
        <begin position="425"/>
        <end position="438"/>
    </location>
</feature>
<dbReference type="Pfam" id="PF02037">
    <property type="entry name" value="SAP"/>
    <property type="match status" value="1"/>
</dbReference>
<dbReference type="Proteomes" id="UP001159405">
    <property type="component" value="Unassembled WGS sequence"/>
</dbReference>
<keyword evidence="8" id="KW-1185">Reference proteome</keyword>
<evidence type="ECO:0000256" key="5">
    <source>
        <dbReference type="SAM" id="MobiDB-lite"/>
    </source>
</evidence>
<keyword evidence="2" id="KW-0805">Transcription regulation</keyword>
<name>A0ABN8NN05_9CNID</name>
<dbReference type="InterPro" id="IPR003034">
    <property type="entry name" value="SAP_dom"/>
</dbReference>
<protein>
    <recommendedName>
        <fullName evidence="6">SAP domain-containing protein</fullName>
    </recommendedName>
</protein>
<dbReference type="Gene3D" id="1.10.720.30">
    <property type="entry name" value="SAP domain"/>
    <property type="match status" value="1"/>
</dbReference>
<evidence type="ECO:0000259" key="6">
    <source>
        <dbReference type="PROSITE" id="PS50800"/>
    </source>
</evidence>
<feature type="region of interest" description="Disordered" evidence="5">
    <location>
        <begin position="1"/>
        <end position="28"/>
    </location>
</feature>
<dbReference type="InterPro" id="IPR036361">
    <property type="entry name" value="SAP_dom_sf"/>
</dbReference>
<dbReference type="SMART" id="SM00513">
    <property type="entry name" value="SAP"/>
    <property type="match status" value="1"/>
</dbReference>
<proteinExistence type="predicted"/>
<accession>A0ABN8NN05</accession>
<comment type="subcellular location">
    <subcellularLocation>
        <location evidence="1">Nucleus</location>
    </subcellularLocation>
</comment>
<evidence type="ECO:0000313" key="8">
    <source>
        <dbReference type="Proteomes" id="UP001159405"/>
    </source>
</evidence>
<dbReference type="InterPro" id="IPR025891">
    <property type="entry name" value="Dppa2/4_C_dom"/>
</dbReference>
<dbReference type="PROSITE" id="PS50800">
    <property type="entry name" value="SAP"/>
    <property type="match status" value="1"/>
</dbReference>